<dbReference type="PANTHER" id="PTHR15503">
    <property type="entry name" value="LDOC1 RELATED"/>
    <property type="match status" value="1"/>
</dbReference>
<organism evidence="1 2">
    <name type="scientific">Solanum tuberosum</name>
    <name type="common">Potato</name>
    <dbReference type="NCBI Taxonomy" id="4113"/>
    <lineage>
        <taxon>Eukaryota</taxon>
        <taxon>Viridiplantae</taxon>
        <taxon>Streptophyta</taxon>
        <taxon>Embryophyta</taxon>
        <taxon>Tracheophyta</taxon>
        <taxon>Spermatophyta</taxon>
        <taxon>Magnoliopsida</taxon>
        <taxon>eudicotyledons</taxon>
        <taxon>Gunneridae</taxon>
        <taxon>Pentapetalae</taxon>
        <taxon>asterids</taxon>
        <taxon>lamiids</taxon>
        <taxon>Solanales</taxon>
        <taxon>Solanaceae</taxon>
        <taxon>Solanoideae</taxon>
        <taxon>Solaneae</taxon>
        <taxon>Solanum</taxon>
    </lineage>
</organism>
<dbReference type="Gene3D" id="3.10.10.10">
    <property type="entry name" value="HIV Type 1 Reverse Transcriptase, subunit A, domain 1"/>
    <property type="match status" value="1"/>
</dbReference>
<proteinExistence type="predicted"/>
<dbReference type="InterPro" id="IPR043502">
    <property type="entry name" value="DNA/RNA_pol_sf"/>
</dbReference>
<sequence>MVPIWVQQPLPKAVEYNVQEQFEDLAAQQLDLRSVTDERYQEVRLNMDCRKVEMMRFVQSLKDSIDGIRLHQQAKERGATSSSIEPPSIVGHGILGPNLFHAVNQRLRLVAMNLEDEALAWHQSYLWCRDPPNVIGWDEYLREVFRLARLTEPTQLANPRSQIRPSGLQGGVVTKQHQEILVARSQPINYNQGTRLTLPSSSGGKPRRTISLAKYRQKGLRMESIELEYLELELESPVNDNTYGKGAQTNHVKGYSDCVERFGCTVFPTPTSYVSLEKNVKETTTGVVKDFGWMLQGITYQSNLIVFPIGQYDIVLGALWMKTLGPVTMLVSSKAVNKLSGDEVELFILQMFPVMNGEDFVGHNFSLQLLKEETIAPEIGVLLVQYHKILSEHKILPHPRGPFDHKIPLQNGTKPVNIRPYKYSAMKKDIIEKLVNNMLQQGVIQYSNNPFSSPVVVVVKKNGTWRLCVDYRELNQCTIKDKFPIPIIDDLLDEMA</sequence>
<dbReference type="SUPFAM" id="SSF56672">
    <property type="entry name" value="DNA/RNA polymerases"/>
    <property type="match status" value="1"/>
</dbReference>
<dbReference type="Proteomes" id="UP000826656">
    <property type="component" value="Unassembled WGS sequence"/>
</dbReference>
<dbReference type="PANTHER" id="PTHR15503:SF22">
    <property type="entry name" value="TRANSPOSON TY3-I GAG POLYPROTEIN"/>
    <property type="match status" value="1"/>
</dbReference>
<accession>A0ABQ7U4Z6</accession>
<evidence type="ECO:0000313" key="2">
    <source>
        <dbReference type="Proteomes" id="UP000826656"/>
    </source>
</evidence>
<dbReference type="InterPro" id="IPR032567">
    <property type="entry name" value="RTL1-rel"/>
</dbReference>
<gene>
    <name evidence="1" type="ORF">KY290_035059</name>
</gene>
<evidence type="ECO:0000313" key="1">
    <source>
        <dbReference type="EMBL" id="KAH0742016.1"/>
    </source>
</evidence>
<dbReference type="EMBL" id="JAIVGD010000026">
    <property type="protein sequence ID" value="KAH0742016.1"/>
    <property type="molecule type" value="Genomic_DNA"/>
</dbReference>
<keyword evidence="2" id="KW-1185">Reference proteome</keyword>
<comment type="caution">
    <text evidence="1">The sequence shown here is derived from an EMBL/GenBank/DDBJ whole genome shotgun (WGS) entry which is preliminary data.</text>
</comment>
<reference evidence="1 2" key="1">
    <citation type="journal article" date="2021" name="bioRxiv">
        <title>Chromosome-scale and haplotype-resolved genome assembly of a tetraploid potato cultivar.</title>
        <authorList>
            <person name="Sun H."/>
            <person name="Jiao W.-B."/>
            <person name="Krause K."/>
            <person name="Campoy J.A."/>
            <person name="Goel M."/>
            <person name="Folz-Donahue K."/>
            <person name="Kukat C."/>
            <person name="Huettel B."/>
            <person name="Schneeberger K."/>
        </authorList>
    </citation>
    <scope>NUCLEOTIDE SEQUENCE [LARGE SCALE GENOMIC DNA]</scope>
    <source>
        <strain evidence="1">SolTubOtavaFocal</strain>
        <tissue evidence="1">Leaves</tissue>
    </source>
</reference>
<protein>
    <submittedName>
        <fullName evidence="1">Uncharacterized protein</fullName>
    </submittedName>
</protein>
<name>A0ABQ7U4Z6_SOLTU</name>